<protein>
    <submittedName>
        <fullName evidence="6">LysR substrate-binding domain-containing protein</fullName>
    </submittedName>
</protein>
<dbReference type="RefSeq" id="WP_228073708.1">
    <property type="nucleotide sequence ID" value="NZ_CP061205.1"/>
</dbReference>
<dbReference type="InterPro" id="IPR000847">
    <property type="entry name" value="LysR_HTH_N"/>
</dbReference>
<dbReference type="Pfam" id="PF00126">
    <property type="entry name" value="HTH_1"/>
    <property type="match status" value="1"/>
</dbReference>
<keyword evidence="7" id="KW-1185">Reference proteome</keyword>
<evidence type="ECO:0000313" key="6">
    <source>
        <dbReference type="EMBL" id="MFC3051892.1"/>
    </source>
</evidence>
<dbReference type="PROSITE" id="PS50931">
    <property type="entry name" value="HTH_LYSR"/>
    <property type="match status" value="1"/>
</dbReference>
<dbReference type="Proteomes" id="UP001595444">
    <property type="component" value="Unassembled WGS sequence"/>
</dbReference>
<evidence type="ECO:0000256" key="2">
    <source>
        <dbReference type="ARBA" id="ARBA00023015"/>
    </source>
</evidence>
<keyword evidence="4" id="KW-0804">Transcription</keyword>
<accession>A0ABV7D4R3</accession>
<dbReference type="SUPFAM" id="SSF46785">
    <property type="entry name" value="Winged helix' DNA-binding domain"/>
    <property type="match status" value="1"/>
</dbReference>
<keyword evidence="3" id="KW-0238">DNA-binding</keyword>
<dbReference type="InterPro" id="IPR058163">
    <property type="entry name" value="LysR-type_TF_proteobact-type"/>
</dbReference>
<evidence type="ECO:0000259" key="5">
    <source>
        <dbReference type="PROSITE" id="PS50931"/>
    </source>
</evidence>
<reference evidence="7" key="1">
    <citation type="journal article" date="2019" name="Int. J. Syst. Evol. Microbiol.">
        <title>The Global Catalogue of Microorganisms (GCM) 10K type strain sequencing project: providing services to taxonomists for standard genome sequencing and annotation.</title>
        <authorList>
            <consortium name="The Broad Institute Genomics Platform"/>
            <consortium name="The Broad Institute Genome Sequencing Center for Infectious Disease"/>
            <person name="Wu L."/>
            <person name="Ma J."/>
        </authorList>
    </citation>
    <scope>NUCLEOTIDE SEQUENCE [LARGE SCALE GENOMIC DNA]</scope>
    <source>
        <strain evidence="7">KCTC 62164</strain>
    </source>
</reference>
<name>A0ABV7D4R3_9PROT</name>
<dbReference type="Gene3D" id="1.10.10.10">
    <property type="entry name" value="Winged helix-like DNA-binding domain superfamily/Winged helix DNA-binding domain"/>
    <property type="match status" value="1"/>
</dbReference>
<dbReference type="Gene3D" id="3.40.190.290">
    <property type="match status" value="1"/>
</dbReference>
<dbReference type="InterPro" id="IPR036390">
    <property type="entry name" value="WH_DNA-bd_sf"/>
</dbReference>
<keyword evidence="2" id="KW-0805">Transcription regulation</keyword>
<dbReference type="PANTHER" id="PTHR30537:SF5">
    <property type="entry name" value="HTH-TYPE TRANSCRIPTIONAL ACTIVATOR TTDR-RELATED"/>
    <property type="match status" value="1"/>
</dbReference>
<evidence type="ECO:0000256" key="3">
    <source>
        <dbReference type="ARBA" id="ARBA00023125"/>
    </source>
</evidence>
<dbReference type="PANTHER" id="PTHR30537">
    <property type="entry name" value="HTH-TYPE TRANSCRIPTIONAL REGULATOR"/>
    <property type="match status" value="1"/>
</dbReference>
<evidence type="ECO:0000313" key="7">
    <source>
        <dbReference type="Proteomes" id="UP001595444"/>
    </source>
</evidence>
<proteinExistence type="inferred from homology"/>
<feature type="domain" description="HTH lysR-type" evidence="5">
    <location>
        <begin position="7"/>
        <end position="64"/>
    </location>
</feature>
<dbReference type="SUPFAM" id="SSF53850">
    <property type="entry name" value="Periplasmic binding protein-like II"/>
    <property type="match status" value="1"/>
</dbReference>
<comment type="caution">
    <text evidence="6">The sequence shown here is derived from an EMBL/GenBank/DDBJ whole genome shotgun (WGS) entry which is preliminary data.</text>
</comment>
<evidence type="ECO:0000256" key="4">
    <source>
        <dbReference type="ARBA" id="ARBA00023163"/>
    </source>
</evidence>
<dbReference type="Pfam" id="PF03466">
    <property type="entry name" value="LysR_substrate"/>
    <property type="match status" value="1"/>
</dbReference>
<dbReference type="EMBL" id="JBHRSL010000005">
    <property type="protein sequence ID" value="MFC3051892.1"/>
    <property type="molecule type" value="Genomic_DNA"/>
</dbReference>
<sequence>MAPHRKISLEDLRFFVTVACAETLAAAARSQDVTPSAVTQRLRQLEGRLHLRLIDRTTRGLRLTDEGQLLLDRARNVLEDLDDITETLSARRGVVGGHLRIIAPLGFGRRYVAPLAAVFRRENPDVKLTLVLTERPALAMEDTWDIAIHIGELRDSSRILHALAPNERFLCAAPAYLQQHGEPSSPDQLVDHHFIALRQNDEDVTLMQFEDARGNPFNIRMTSMMSSNDGESSRLWAEEGHGIILRSEWDVAEDLKAGRLLRLLPDYHLPSAHIVALLSTRSEKTARVSEFLRLMKMALTPVPWRLP</sequence>
<evidence type="ECO:0000256" key="1">
    <source>
        <dbReference type="ARBA" id="ARBA00009437"/>
    </source>
</evidence>
<comment type="similarity">
    <text evidence="1">Belongs to the LysR transcriptional regulatory family.</text>
</comment>
<gene>
    <name evidence="6" type="ORF">ACFOKA_08245</name>
</gene>
<dbReference type="InterPro" id="IPR036388">
    <property type="entry name" value="WH-like_DNA-bd_sf"/>
</dbReference>
<organism evidence="6 7">
    <name type="scientific">Kordiimonas pumila</name>
    <dbReference type="NCBI Taxonomy" id="2161677"/>
    <lineage>
        <taxon>Bacteria</taxon>
        <taxon>Pseudomonadati</taxon>
        <taxon>Pseudomonadota</taxon>
        <taxon>Alphaproteobacteria</taxon>
        <taxon>Kordiimonadales</taxon>
        <taxon>Kordiimonadaceae</taxon>
        <taxon>Kordiimonas</taxon>
    </lineage>
</organism>
<dbReference type="InterPro" id="IPR005119">
    <property type="entry name" value="LysR_subst-bd"/>
</dbReference>